<evidence type="ECO:0000256" key="1">
    <source>
        <dbReference type="ARBA" id="ARBA00021292"/>
    </source>
</evidence>
<dbReference type="InterPro" id="IPR028098">
    <property type="entry name" value="Glyco_trans_4-like_N"/>
</dbReference>
<proteinExistence type="predicted"/>
<keyword evidence="2" id="KW-0328">Glycosyltransferase</keyword>
<dbReference type="PANTHER" id="PTHR45947:SF3">
    <property type="entry name" value="SULFOQUINOVOSYL TRANSFERASE SQD2"/>
    <property type="match status" value="1"/>
</dbReference>
<dbReference type="RefSeq" id="WP_189351069.1">
    <property type="nucleotide sequence ID" value="NZ_BMXK01000012.1"/>
</dbReference>
<accession>A0ABQ3GKI4</accession>
<keyword evidence="7" id="KW-1185">Reference proteome</keyword>
<dbReference type="Proteomes" id="UP000642819">
    <property type="component" value="Unassembled WGS sequence"/>
</dbReference>
<dbReference type="EMBL" id="BMXK01000012">
    <property type="protein sequence ID" value="GHD11744.1"/>
    <property type="molecule type" value="Genomic_DNA"/>
</dbReference>
<organism evidence="6 7">
    <name type="scientific">Zhihengliuella salsuginis</name>
    <dbReference type="NCBI Taxonomy" id="578222"/>
    <lineage>
        <taxon>Bacteria</taxon>
        <taxon>Bacillati</taxon>
        <taxon>Actinomycetota</taxon>
        <taxon>Actinomycetes</taxon>
        <taxon>Micrococcales</taxon>
        <taxon>Micrococcaceae</taxon>
        <taxon>Zhihengliuella</taxon>
    </lineage>
</organism>
<dbReference type="Gene3D" id="3.40.50.2000">
    <property type="entry name" value="Glycogen Phosphorylase B"/>
    <property type="match status" value="2"/>
</dbReference>
<evidence type="ECO:0000256" key="2">
    <source>
        <dbReference type="ARBA" id="ARBA00022676"/>
    </source>
</evidence>
<reference evidence="7" key="1">
    <citation type="journal article" date="2019" name="Int. J. Syst. Evol. Microbiol.">
        <title>The Global Catalogue of Microorganisms (GCM) 10K type strain sequencing project: providing services to taxonomists for standard genome sequencing and annotation.</title>
        <authorList>
            <consortium name="The Broad Institute Genomics Platform"/>
            <consortium name="The Broad Institute Genome Sequencing Center for Infectious Disease"/>
            <person name="Wu L."/>
            <person name="Ma J."/>
        </authorList>
    </citation>
    <scope>NUCLEOTIDE SEQUENCE [LARGE SCALE GENOMIC DNA]</scope>
    <source>
        <strain evidence="7">KCTC 19466</strain>
    </source>
</reference>
<feature type="domain" description="Glycosyltransferase subfamily 4-like N-terminal" evidence="5">
    <location>
        <begin position="17"/>
        <end position="199"/>
    </location>
</feature>
<comment type="caution">
    <text evidence="6">The sequence shown here is derived from an EMBL/GenBank/DDBJ whole genome shotgun (WGS) entry which is preliminary data.</text>
</comment>
<evidence type="ECO:0000259" key="4">
    <source>
        <dbReference type="Pfam" id="PF00534"/>
    </source>
</evidence>
<evidence type="ECO:0000313" key="7">
    <source>
        <dbReference type="Proteomes" id="UP000642819"/>
    </source>
</evidence>
<dbReference type="Pfam" id="PF13579">
    <property type="entry name" value="Glyco_trans_4_4"/>
    <property type="match status" value="1"/>
</dbReference>
<keyword evidence="3" id="KW-0808">Transferase</keyword>
<dbReference type="PANTHER" id="PTHR45947">
    <property type="entry name" value="SULFOQUINOVOSYL TRANSFERASE SQD2"/>
    <property type="match status" value="1"/>
</dbReference>
<dbReference type="InterPro" id="IPR050194">
    <property type="entry name" value="Glycosyltransferase_grp1"/>
</dbReference>
<dbReference type="InterPro" id="IPR001296">
    <property type="entry name" value="Glyco_trans_1"/>
</dbReference>
<sequence>MKVLLLTHSYDPEVTAPQRRWNAFVSAFRARGWDVDVVVPAAHPERTPTHVRPGAYGRVLHRETGRHGERILRVPLARHTESRLSKLVSNLASSVLAVPRSLLAGRPDVVIVTVPALPNIAAGYAVSRIWRRPLVVDMRDAWPDLARDANVVTSPEPGVMETIVSFVQRRAEAVVSVTNGFADLLRARGARRVAVVPNGVLRNRMPRLAEPSSASPERPLRVLYLGNHGESQGLEVLIDAARRCGDGVHLRLVGTGTQKQHLQDYAAGTGSRVEFLDATHDDQTLAQYDWADTTVVSLRDDWPSFEWTIPSKTYELLAVGKHITAVVRGEAADVLTEAGGADVVPADPEAVAELWRGLHQHPERLQVGDRGRAWVAEHRNLAHLGADFADLVAETVSKRKAD</sequence>
<gene>
    <name evidence="6" type="ORF">GCM10008096_26470</name>
</gene>
<protein>
    <recommendedName>
        <fullName evidence="1">D-inositol 3-phosphate glycosyltransferase</fullName>
    </recommendedName>
</protein>
<name>A0ABQ3GKI4_9MICC</name>
<dbReference type="Pfam" id="PF00534">
    <property type="entry name" value="Glycos_transf_1"/>
    <property type="match status" value="1"/>
</dbReference>
<evidence type="ECO:0000256" key="3">
    <source>
        <dbReference type="ARBA" id="ARBA00022679"/>
    </source>
</evidence>
<dbReference type="CDD" id="cd03794">
    <property type="entry name" value="GT4_WbuB-like"/>
    <property type="match status" value="1"/>
</dbReference>
<evidence type="ECO:0000259" key="5">
    <source>
        <dbReference type="Pfam" id="PF13579"/>
    </source>
</evidence>
<evidence type="ECO:0000313" key="6">
    <source>
        <dbReference type="EMBL" id="GHD11744.1"/>
    </source>
</evidence>
<dbReference type="SUPFAM" id="SSF53756">
    <property type="entry name" value="UDP-Glycosyltransferase/glycogen phosphorylase"/>
    <property type="match status" value="1"/>
</dbReference>
<feature type="domain" description="Glycosyl transferase family 1" evidence="4">
    <location>
        <begin position="212"/>
        <end position="362"/>
    </location>
</feature>